<evidence type="ECO:0000313" key="4">
    <source>
        <dbReference type="Proteomes" id="UP000501690"/>
    </source>
</evidence>
<dbReference type="PANTHER" id="PTHR31996:SF2">
    <property type="entry name" value="COILED-COIL DOMAIN-CONTAINING PROTEIN 115"/>
    <property type="match status" value="1"/>
</dbReference>
<evidence type="ECO:0000256" key="2">
    <source>
        <dbReference type="SAM" id="MobiDB-lite"/>
    </source>
</evidence>
<keyword evidence="4" id="KW-1185">Reference proteome</keyword>
<organism evidence="3 4">
    <name type="scientific">Vigna unguiculata</name>
    <name type="common">Cowpea</name>
    <dbReference type="NCBI Taxonomy" id="3917"/>
    <lineage>
        <taxon>Eukaryota</taxon>
        <taxon>Viridiplantae</taxon>
        <taxon>Streptophyta</taxon>
        <taxon>Embryophyta</taxon>
        <taxon>Tracheophyta</taxon>
        <taxon>Spermatophyta</taxon>
        <taxon>Magnoliopsida</taxon>
        <taxon>eudicotyledons</taxon>
        <taxon>Gunneridae</taxon>
        <taxon>Pentapetalae</taxon>
        <taxon>rosids</taxon>
        <taxon>fabids</taxon>
        <taxon>Fabales</taxon>
        <taxon>Fabaceae</taxon>
        <taxon>Papilionoideae</taxon>
        <taxon>50 kb inversion clade</taxon>
        <taxon>NPAAA clade</taxon>
        <taxon>indigoferoid/millettioid clade</taxon>
        <taxon>Phaseoleae</taxon>
        <taxon>Vigna</taxon>
    </lineage>
</organism>
<protein>
    <recommendedName>
        <fullName evidence="1">Vacuolar ATPase assembly protein VMA22</fullName>
    </recommendedName>
</protein>
<evidence type="ECO:0000256" key="1">
    <source>
        <dbReference type="ARBA" id="ARBA00093634"/>
    </source>
</evidence>
<name>A0A4D6M1U0_VIGUN</name>
<dbReference type="EMBL" id="CP039349">
    <property type="protein sequence ID" value="QCD94780.1"/>
    <property type="molecule type" value="Genomic_DNA"/>
</dbReference>
<gene>
    <name evidence="3" type="ORF">DEO72_LG5g2867</name>
</gene>
<feature type="region of interest" description="Disordered" evidence="2">
    <location>
        <begin position="1"/>
        <end position="27"/>
    </location>
</feature>
<accession>A0A4D6M1U0</accession>
<reference evidence="3 4" key="1">
    <citation type="submission" date="2019-04" db="EMBL/GenBank/DDBJ databases">
        <title>An improved genome assembly and genetic linkage map for asparagus bean, Vigna unguiculata ssp. sesquipedialis.</title>
        <authorList>
            <person name="Xia Q."/>
            <person name="Zhang R."/>
            <person name="Dong Y."/>
        </authorList>
    </citation>
    <scope>NUCLEOTIDE SEQUENCE [LARGE SCALE GENOMIC DNA]</scope>
    <source>
        <tissue evidence="3">Leaf</tissue>
    </source>
</reference>
<sequence>MEEEHQYSESSEELQTQKSDGEDQQLQHEYQLPGAEEKLVLQFMDSMHNYLSLFDTLSSKLRQGWFDLSSARHSMGAARINASLLDLKFHSAATTLKITNYDGTQPCFMLHKRVSSEEKSTHELQDENVQPQDSSSVKSCRLADNADGAAGMHHKWKYYFSIGNAALTGFVEFIDVSEDGEDFPDCAGIYCGEKVESPHRWSGILETQ</sequence>
<dbReference type="GO" id="GO:0070072">
    <property type="term" value="P:vacuolar proton-transporting V-type ATPase complex assembly"/>
    <property type="evidence" value="ECO:0007669"/>
    <property type="project" value="InterPro"/>
</dbReference>
<dbReference type="InterPro" id="IPR040357">
    <property type="entry name" value="Vma22/CCDC115"/>
</dbReference>
<dbReference type="AlphaFoldDB" id="A0A4D6M1U0"/>
<dbReference type="GO" id="GO:0051082">
    <property type="term" value="F:unfolded protein binding"/>
    <property type="evidence" value="ECO:0007669"/>
    <property type="project" value="TreeGrafter"/>
</dbReference>
<proteinExistence type="predicted"/>
<dbReference type="Proteomes" id="UP000501690">
    <property type="component" value="Linkage Group LG5"/>
</dbReference>
<evidence type="ECO:0000313" key="3">
    <source>
        <dbReference type="EMBL" id="QCD94780.1"/>
    </source>
</evidence>
<dbReference type="PANTHER" id="PTHR31996">
    <property type="entry name" value="COILED-COIL DOMAIN-CONTAINING PROTEIN 115"/>
    <property type="match status" value="1"/>
</dbReference>